<proteinExistence type="predicted"/>
<evidence type="ECO:0000313" key="2">
    <source>
        <dbReference type="Proteomes" id="UP000092993"/>
    </source>
</evidence>
<protein>
    <submittedName>
        <fullName evidence="1">Uncharacterized protein</fullName>
    </submittedName>
</protein>
<dbReference type="Proteomes" id="UP000092993">
    <property type="component" value="Unassembled WGS sequence"/>
</dbReference>
<keyword evidence="2" id="KW-1185">Reference proteome</keyword>
<evidence type="ECO:0000313" key="1">
    <source>
        <dbReference type="EMBL" id="OBZ69375.1"/>
    </source>
</evidence>
<name>A0A1C7LXD7_GRIFR</name>
<organism evidence="1 2">
    <name type="scientific">Grifola frondosa</name>
    <name type="common">Maitake</name>
    <name type="synonym">Polyporus frondosus</name>
    <dbReference type="NCBI Taxonomy" id="5627"/>
    <lineage>
        <taxon>Eukaryota</taxon>
        <taxon>Fungi</taxon>
        <taxon>Dikarya</taxon>
        <taxon>Basidiomycota</taxon>
        <taxon>Agaricomycotina</taxon>
        <taxon>Agaricomycetes</taxon>
        <taxon>Polyporales</taxon>
        <taxon>Grifolaceae</taxon>
        <taxon>Grifola</taxon>
    </lineage>
</organism>
<accession>A0A1C7LXD7</accession>
<dbReference type="AlphaFoldDB" id="A0A1C7LXD7"/>
<gene>
    <name evidence="1" type="ORF">A0H81_10630</name>
</gene>
<reference evidence="1 2" key="1">
    <citation type="submission" date="2016-03" db="EMBL/GenBank/DDBJ databases">
        <title>Whole genome sequencing of Grifola frondosa 9006-11.</title>
        <authorList>
            <person name="Min B."/>
            <person name="Park H."/>
            <person name="Kim J.-G."/>
            <person name="Cho H."/>
            <person name="Oh Y.-L."/>
            <person name="Kong W.-S."/>
            <person name="Choi I.-G."/>
        </authorList>
    </citation>
    <scope>NUCLEOTIDE SEQUENCE [LARGE SCALE GENOMIC DNA]</scope>
    <source>
        <strain evidence="1 2">9006-11</strain>
    </source>
</reference>
<sequence length="71" mass="8150">MQTRNHEPLIVETLVEDYSELTIQEVPTVADVIREKGHGTFEEWDRSRTCWMRNLNVQWSESVVGGCNGAT</sequence>
<dbReference type="EMBL" id="LUGG01000017">
    <property type="protein sequence ID" value="OBZ69375.1"/>
    <property type="molecule type" value="Genomic_DNA"/>
</dbReference>
<comment type="caution">
    <text evidence="1">The sequence shown here is derived from an EMBL/GenBank/DDBJ whole genome shotgun (WGS) entry which is preliminary data.</text>
</comment>